<protein>
    <submittedName>
        <fullName evidence="1">Uncharacterized protein</fullName>
    </submittedName>
</protein>
<organism evidence="1">
    <name type="scientific">Aspergillus flavus</name>
    <dbReference type="NCBI Taxonomy" id="5059"/>
    <lineage>
        <taxon>Eukaryota</taxon>
        <taxon>Fungi</taxon>
        <taxon>Dikarya</taxon>
        <taxon>Ascomycota</taxon>
        <taxon>Pezizomycotina</taxon>
        <taxon>Eurotiomycetes</taxon>
        <taxon>Eurotiomycetidae</taxon>
        <taxon>Eurotiales</taxon>
        <taxon>Aspergillaceae</taxon>
        <taxon>Aspergillus</taxon>
        <taxon>Aspergillus subgen. Circumdati</taxon>
    </lineage>
</organism>
<sequence>MHIDSVRSIRAVSVRTNVPIIWVSVLWGLSPRMGADAAEMGQAWWLSVWNVIGVFFRRNDADARNL</sequence>
<reference evidence="1" key="1">
    <citation type="submission" date="2019-04" db="EMBL/GenBank/DDBJ databases">
        <title>Friends and foes A comparative genomics study of 23 Aspergillus species from section Flavi.</title>
        <authorList>
            <consortium name="DOE Joint Genome Institute"/>
            <person name="Kjaerbolling I."/>
            <person name="Vesth T."/>
            <person name="Frisvad J.C."/>
            <person name="Nybo J.L."/>
            <person name="Theobald S."/>
            <person name="Kildgaard S."/>
            <person name="Isbrandt T."/>
            <person name="Kuo A."/>
            <person name="Sato A."/>
            <person name="Lyhne E.K."/>
            <person name="Kogle M.E."/>
            <person name="Wiebenga A."/>
            <person name="Kun R.S."/>
            <person name="Lubbers R.J."/>
            <person name="Makela M.R."/>
            <person name="Barry K."/>
            <person name="Chovatia M."/>
            <person name="Clum A."/>
            <person name="Daum C."/>
            <person name="Haridas S."/>
            <person name="He G."/>
            <person name="LaButti K."/>
            <person name="Lipzen A."/>
            <person name="Mondo S."/>
            <person name="Riley R."/>
            <person name="Salamov A."/>
            <person name="Simmons B.A."/>
            <person name="Magnuson J.K."/>
            <person name="Henrissat B."/>
            <person name="Mortensen U.H."/>
            <person name="Larsen T.O."/>
            <person name="Devries R.P."/>
            <person name="Grigoriev I.V."/>
            <person name="Machida M."/>
            <person name="Baker S.E."/>
            <person name="Andersen M.R."/>
        </authorList>
    </citation>
    <scope>NUCLEOTIDE SEQUENCE [LARGE SCALE GENOMIC DNA]</scope>
    <source>
        <strain evidence="1">CBS 121.62</strain>
    </source>
</reference>
<name>A0A5N6GMJ4_ASPFL</name>
<dbReference type="Proteomes" id="UP000325434">
    <property type="component" value="Unassembled WGS sequence"/>
</dbReference>
<proteinExistence type="predicted"/>
<evidence type="ECO:0000313" key="1">
    <source>
        <dbReference type="EMBL" id="KAB8243581.1"/>
    </source>
</evidence>
<gene>
    <name evidence="1" type="ORF">BDV35DRAFT_362594</name>
</gene>
<dbReference type="AlphaFoldDB" id="A0A5N6GMJ4"/>
<accession>A0A5N6GMJ4</accession>
<feature type="non-terminal residue" evidence="1">
    <location>
        <position position="66"/>
    </location>
</feature>
<dbReference type="EMBL" id="ML734640">
    <property type="protein sequence ID" value="KAB8243581.1"/>
    <property type="molecule type" value="Genomic_DNA"/>
</dbReference>